<reference evidence="3" key="1">
    <citation type="journal article" date="2019" name="Int. J. Syst. Evol. Microbiol.">
        <title>The Global Catalogue of Microorganisms (GCM) 10K type strain sequencing project: providing services to taxonomists for standard genome sequencing and annotation.</title>
        <authorList>
            <consortium name="The Broad Institute Genomics Platform"/>
            <consortium name="The Broad Institute Genome Sequencing Center for Infectious Disease"/>
            <person name="Wu L."/>
            <person name="Ma J."/>
        </authorList>
    </citation>
    <scope>NUCLEOTIDE SEQUENCE [LARGE SCALE GENOMIC DNA]</scope>
    <source>
        <strain evidence="3">CCUG 55074</strain>
    </source>
</reference>
<proteinExistence type="predicted"/>
<accession>A0ABW3T1W1</accession>
<evidence type="ECO:0000313" key="2">
    <source>
        <dbReference type="EMBL" id="MFD1190928.1"/>
    </source>
</evidence>
<keyword evidence="1" id="KW-0732">Signal</keyword>
<protein>
    <submittedName>
        <fullName evidence="2">Holdfast anchoring protein HfaA</fullName>
    </submittedName>
</protein>
<organism evidence="2 3">
    <name type="scientific">Phenylobacterium conjunctum</name>
    <dbReference type="NCBI Taxonomy" id="1298959"/>
    <lineage>
        <taxon>Bacteria</taxon>
        <taxon>Pseudomonadati</taxon>
        <taxon>Pseudomonadota</taxon>
        <taxon>Alphaproteobacteria</taxon>
        <taxon>Caulobacterales</taxon>
        <taxon>Caulobacteraceae</taxon>
        <taxon>Phenylobacterium</taxon>
    </lineage>
</organism>
<feature type="signal peptide" evidence="1">
    <location>
        <begin position="1"/>
        <end position="28"/>
    </location>
</feature>
<sequence length="146" mass="14567">MAVASPAAPVLRRMACGLALGFAFCAQAHGQQMGSNSADYNAGYGRVAGSENRPVDVSTRDGNGNRVIVDGLILTGEDQSTFSRTTGVFDSYTGVGAQGGATAIGNSLVVVTQGNYNTVIVNSTQTNTGNVSASATASSGGVGNGQ</sequence>
<keyword evidence="3" id="KW-1185">Reference proteome</keyword>
<evidence type="ECO:0000256" key="1">
    <source>
        <dbReference type="SAM" id="SignalP"/>
    </source>
</evidence>
<evidence type="ECO:0000313" key="3">
    <source>
        <dbReference type="Proteomes" id="UP001597216"/>
    </source>
</evidence>
<dbReference type="Proteomes" id="UP001597216">
    <property type="component" value="Unassembled WGS sequence"/>
</dbReference>
<gene>
    <name evidence="2" type="primary">hfaA</name>
    <name evidence="2" type="ORF">ACFQ27_10090</name>
</gene>
<dbReference type="EMBL" id="JBHTLQ010000019">
    <property type="protein sequence ID" value="MFD1190928.1"/>
    <property type="molecule type" value="Genomic_DNA"/>
</dbReference>
<feature type="chain" id="PRO_5046754422" evidence="1">
    <location>
        <begin position="29"/>
        <end position="146"/>
    </location>
</feature>
<comment type="caution">
    <text evidence="2">The sequence shown here is derived from an EMBL/GenBank/DDBJ whole genome shotgun (WGS) entry which is preliminary data.</text>
</comment>
<name>A0ABW3T1W1_9CAUL</name>
<dbReference type="RefSeq" id="WP_374348800.1">
    <property type="nucleotide sequence ID" value="NZ_JBHTLQ010000019.1"/>
</dbReference>
<dbReference type="InterPro" id="IPR049851">
    <property type="entry name" value="Holdfast_HfaA"/>
</dbReference>
<dbReference type="NCBIfam" id="NF037934">
    <property type="entry name" value="holdfast_HfaA"/>
    <property type="match status" value="1"/>
</dbReference>